<dbReference type="OrthoDB" id="17262at2759"/>
<sequence length="306" mass="34357">MVSSRLIVEKWNVKSAVYKEPVSRHSRRNLIGKAILTLQDSQFVAKSSSSKNVEDPLAEVDEILLNTTWRFLTLRDYVDLNHELTAWGKMLVAVINALEDPKLEEAAIVAVELLRLGMLNWDADMFPYAGAPGRGDAQDKKYNLLISRVAGLSSLRHQQIGYTGPLSRHLLGYNSVINAVRSRLRDLVEVTATQMFLSACAKRDIKVKDMTQIAMSLPFLGPVNSLLSVAVKTYLDELATGRPKEDVQDDARRLWFPRAEDLLADMETAFKLFDAVNKGVQASGNLVKESEKQGWKQASEWLAKRR</sequence>
<evidence type="ECO:0000259" key="1">
    <source>
        <dbReference type="Pfam" id="PF12246"/>
    </source>
</evidence>
<dbReference type="Pfam" id="PF12246">
    <property type="entry name" value="MKT1_C"/>
    <property type="match status" value="1"/>
</dbReference>
<gene>
    <name evidence="2" type="ORF">M011DRAFT_219635</name>
</gene>
<proteinExistence type="predicted"/>
<dbReference type="EMBL" id="MU006596">
    <property type="protein sequence ID" value="KAF2743586.1"/>
    <property type="molecule type" value="Genomic_DNA"/>
</dbReference>
<accession>A0A6A6V1B0</accession>
<dbReference type="Proteomes" id="UP000799440">
    <property type="component" value="Unassembled WGS sequence"/>
</dbReference>
<evidence type="ECO:0000313" key="2">
    <source>
        <dbReference type="EMBL" id="KAF2743586.1"/>
    </source>
</evidence>
<reference evidence="2" key="1">
    <citation type="journal article" date="2020" name="Stud. Mycol.">
        <title>101 Dothideomycetes genomes: a test case for predicting lifestyles and emergence of pathogens.</title>
        <authorList>
            <person name="Haridas S."/>
            <person name="Albert R."/>
            <person name="Binder M."/>
            <person name="Bloem J."/>
            <person name="Labutti K."/>
            <person name="Salamov A."/>
            <person name="Andreopoulos B."/>
            <person name="Baker S."/>
            <person name="Barry K."/>
            <person name="Bills G."/>
            <person name="Bluhm B."/>
            <person name="Cannon C."/>
            <person name="Castanera R."/>
            <person name="Culley D."/>
            <person name="Daum C."/>
            <person name="Ezra D."/>
            <person name="Gonzalez J."/>
            <person name="Henrissat B."/>
            <person name="Kuo A."/>
            <person name="Liang C."/>
            <person name="Lipzen A."/>
            <person name="Lutzoni F."/>
            <person name="Magnuson J."/>
            <person name="Mondo S."/>
            <person name="Nolan M."/>
            <person name="Ohm R."/>
            <person name="Pangilinan J."/>
            <person name="Park H.-J."/>
            <person name="Ramirez L."/>
            <person name="Alfaro M."/>
            <person name="Sun H."/>
            <person name="Tritt A."/>
            <person name="Yoshinaga Y."/>
            <person name="Zwiers L.-H."/>
            <person name="Turgeon B."/>
            <person name="Goodwin S."/>
            <person name="Spatafora J."/>
            <person name="Crous P."/>
            <person name="Grigoriev I."/>
        </authorList>
    </citation>
    <scope>NUCLEOTIDE SEQUENCE</scope>
    <source>
        <strain evidence="2">CBS 119925</strain>
    </source>
</reference>
<feature type="domain" description="Post-transcriptional regulator MKT1 C-terminal" evidence="1">
    <location>
        <begin position="70"/>
        <end position="303"/>
    </location>
</feature>
<dbReference type="InterPro" id="IPR022039">
    <property type="entry name" value="MKT1_C"/>
</dbReference>
<protein>
    <recommendedName>
        <fullName evidence="1">Post-transcriptional regulator MKT1 C-terminal domain-containing protein</fullName>
    </recommendedName>
</protein>
<keyword evidence="3" id="KW-1185">Reference proteome</keyword>
<dbReference type="AlphaFoldDB" id="A0A6A6V1B0"/>
<organism evidence="2 3">
    <name type="scientific">Sporormia fimetaria CBS 119925</name>
    <dbReference type="NCBI Taxonomy" id="1340428"/>
    <lineage>
        <taxon>Eukaryota</taxon>
        <taxon>Fungi</taxon>
        <taxon>Dikarya</taxon>
        <taxon>Ascomycota</taxon>
        <taxon>Pezizomycotina</taxon>
        <taxon>Dothideomycetes</taxon>
        <taxon>Pleosporomycetidae</taxon>
        <taxon>Pleosporales</taxon>
        <taxon>Sporormiaceae</taxon>
        <taxon>Sporormia</taxon>
    </lineage>
</organism>
<evidence type="ECO:0000313" key="3">
    <source>
        <dbReference type="Proteomes" id="UP000799440"/>
    </source>
</evidence>
<name>A0A6A6V1B0_9PLEO</name>